<proteinExistence type="predicted"/>
<organism evidence="2 3">
    <name type="scientific">Linum trigynum</name>
    <dbReference type="NCBI Taxonomy" id="586398"/>
    <lineage>
        <taxon>Eukaryota</taxon>
        <taxon>Viridiplantae</taxon>
        <taxon>Streptophyta</taxon>
        <taxon>Embryophyta</taxon>
        <taxon>Tracheophyta</taxon>
        <taxon>Spermatophyta</taxon>
        <taxon>Magnoliopsida</taxon>
        <taxon>eudicotyledons</taxon>
        <taxon>Gunneridae</taxon>
        <taxon>Pentapetalae</taxon>
        <taxon>rosids</taxon>
        <taxon>fabids</taxon>
        <taxon>Malpighiales</taxon>
        <taxon>Linaceae</taxon>
        <taxon>Linum</taxon>
    </lineage>
</organism>
<gene>
    <name evidence="2" type="ORF">LTRI10_LOCUS53380</name>
</gene>
<evidence type="ECO:0000313" key="3">
    <source>
        <dbReference type="Proteomes" id="UP001497516"/>
    </source>
</evidence>
<accession>A0AAV2GY45</accession>
<dbReference type="Proteomes" id="UP001497516">
    <property type="component" value="Chromosome 9"/>
</dbReference>
<evidence type="ECO:0008006" key="4">
    <source>
        <dbReference type="Google" id="ProtNLM"/>
    </source>
</evidence>
<feature type="region of interest" description="Disordered" evidence="1">
    <location>
        <begin position="48"/>
        <end position="87"/>
    </location>
</feature>
<dbReference type="EMBL" id="OZ034822">
    <property type="protein sequence ID" value="CAL1414205.1"/>
    <property type="molecule type" value="Genomic_DNA"/>
</dbReference>
<evidence type="ECO:0000313" key="2">
    <source>
        <dbReference type="EMBL" id="CAL1414205.1"/>
    </source>
</evidence>
<keyword evidence="3" id="KW-1185">Reference proteome</keyword>
<evidence type="ECO:0000256" key="1">
    <source>
        <dbReference type="SAM" id="MobiDB-lite"/>
    </source>
</evidence>
<name>A0AAV2GY45_9ROSI</name>
<reference evidence="2 3" key="1">
    <citation type="submission" date="2024-04" db="EMBL/GenBank/DDBJ databases">
        <authorList>
            <person name="Fracassetti M."/>
        </authorList>
    </citation>
    <scope>NUCLEOTIDE SEQUENCE [LARGE SCALE GENOMIC DNA]</scope>
</reference>
<dbReference type="AlphaFoldDB" id="A0AAV2GY45"/>
<sequence length="87" mass="9751">MPLNYLLSFFVPAHRSFTSLLLLQTTSLLPSSPTSHVLTFSNQSNLFLPPSASQERKEKNQRLMAYESSDGMNGTTTRSGKKRISCR</sequence>
<protein>
    <recommendedName>
        <fullName evidence="4">Secreted protein</fullName>
    </recommendedName>
</protein>